<protein>
    <submittedName>
        <fullName evidence="1">Uncharacterized protein</fullName>
    </submittedName>
</protein>
<evidence type="ECO:0000313" key="1">
    <source>
        <dbReference type="EMBL" id="KAJ8941566.1"/>
    </source>
</evidence>
<keyword evidence="2" id="KW-1185">Reference proteome</keyword>
<dbReference type="EMBL" id="JAPWTK010000362">
    <property type="protein sequence ID" value="KAJ8941566.1"/>
    <property type="molecule type" value="Genomic_DNA"/>
</dbReference>
<name>A0AAV8XRK4_9CUCU</name>
<dbReference type="InterPro" id="IPR036397">
    <property type="entry name" value="RNaseH_sf"/>
</dbReference>
<reference evidence="1" key="1">
    <citation type="journal article" date="2023" name="Insect Mol. Biol.">
        <title>Genome sequencing provides insights into the evolution of gene families encoding plant cell wall-degrading enzymes in longhorned beetles.</title>
        <authorList>
            <person name="Shin N.R."/>
            <person name="Okamura Y."/>
            <person name="Kirsch R."/>
            <person name="Pauchet Y."/>
        </authorList>
    </citation>
    <scope>NUCLEOTIDE SEQUENCE</scope>
    <source>
        <strain evidence="1">AMC_N1</strain>
    </source>
</reference>
<gene>
    <name evidence="1" type="ORF">NQ318_011525</name>
</gene>
<organism evidence="1 2">
    <name type="scientific">Aromia moschata</name>
    <dbReference type="NCBI Taxonomy" id="1265417"/>
    <lineage>
        <taxon>Eukaryota</taxon>
        <taxon>Metazoa</taxon>
        <taxon>Ecdysozoa</taxon>
        <taxon>Arthropoda</taxon>
        <taxon>Hexapoda</taxon>
        <taxon>Insecta</taxon>
        <taxon>Pterygota</taxon>
        <taxon>Neoptera</taxon>
        <taxon>Endopterygota</taxon>
        <taxon>Coleoptera</taxon>
        <taxon>Polyphaga</taxon>
        <taxon>Cucujiformia</taxon>
        <taxon>Chrysomeloidea</taxon>
        <taxon>Cerambycidae</taxon>
        <taxon>Cerambycinae</taxon>
        <taxon>Callichromatini</taxon>
        <taxon>Aromia</taxon>
    </lineage>
</organism>
<dbReference type="Gene3D" id="3.30.420.10">
    <property type="entry name" value="Ribonuclease H-like superfamily/Ribonuclease H"/>
    <property type="match status" value="2"/>
</dbReference>
<proteinExistence type="predicted"/>
<dbReference type="PANTHER" id="PTHR47326:SF1">
    <property type="entry name" value="HTH PSQ-TYPE DOMAIN-CONTAINING PROTEIN"/>
    <property type="match status" value="1"/>
</dbReference>
<dbReference type="Proteomes" id="UP001162162">
    <property type="component" value="Unassembled WGS sequence"/>
</dbReference>
<sequence length="205" mass="24062">MSRQVFWETTELGLEVYLEMLQNAIEPLILEDNSDEFGNLEITFQQDRAPAQYCGAGRRYLDEEYRSEWIGRQGPIEWLAGSQDLTPLDFFCGDNSDEFGNLEITFQQDRAPAQYCGAVRRYLDEEYRSEWIGRQGPIEWLAGSQDLPPLDFFCGEPDSIDVLKQRIVDDSREISTDTFERVREVFNNRMFYCQEVDRSHFEYVV</sequence>
<dbReference type="PANTHER" id="PTHR47326">
    <property type="entry name" value="TRANSPOSABLE ELEMENT TC3 TRANSPOSASE-LIKE PROTEIN"/>
    <property type="match status" value="1"/>
</dbReference>
<evidence type="ECO:0000313" key="2">
    <source>
        <dbReference type="Proteomes" id="UP001162162"/>
    </source>
</evidence>
<accession>A0AAV8XRK4</accession>
<dbReference type="AlphaFoldDB" id="A0AAV8XRK4"/>
<dbReference type="GO" id="GO:0003676">
    <property type="term" value="F:nucleic acid binding"/>
    <property type="evidence" value="ECO:0007669"/>
    <property type="project" value="InterPro"/>
</dbReference>
<comment type="caution">
    <text evidence="1">The sequence shown here is derived from an EMBL/GenBank/DDBJ whole genome shotgun (WGS) entry which is preliminary data.</text>
</comment>